<keyword evidence="3" id="KW-1185">Reference proteome</keyword>
<dbReference type="InterPro" id="IPR016181">
    <property type="entry name" value="Acyl_CoA_acyltransferase"/>
</dbReference>
<dbReference type="PATRIC" id="fig|1423743.5.peg.2918"/>
<dbReference type="Pfam" id="PF00583">
    <property type="entry name" value="Acetyltransf_1"/>
    <property type="match status" value="1"/>
</dbReference>
<dbReference type="GO" id="GO:0016747">
    <property type="term" value="F:acyltransferase activity, transferring groups other than amino-acyl groups"/>
    <property type="evidence" value="ECO:0007669"/>
    <property type="project" value="InterPro"/>
</dbReference>
<feature type="domain" description="N-acetyltransferase" evidence="1">
    <location>
        <begin position="32"/>
        <end position="163"/>
    </location>
</feature>
<dbReference type="InterPro" id="IPR053144">
    <property type="entry name" value="Acetyltransferase_Butenolide"/>
</dbReference>
<dbReference type="EMBL" id="AZFY01000070">
    <property type="protein sequence ID" value="KRM08788.1"/>
    <property type="molecule type" value="Genomic_DNA"/>
</dbReference>
<comment type="caution">
    <text evidence="2">The sequence shown here is derived from an EMBL/GenBank/DDBJ whole genome shotgun (WGS) entry which is preliminary data.</text>
</comment>
<dbReference type="CDD" id="cd04301">
    <property type="entry name" value="NAT_SF"/>
    <property type="match status" value="1"/>
</dbReference>
<organism evidence="2 3">
    <name type="scientific">Lentilactobacillus farraginis DSM 18382 = JCM 14108</name>
    <dbReference type="NCBI Taxonomy" id="1423743"/>
    <lineage>
        <taxon>Bacteria</taxon>
        <taxon>Bacillati</taxon>
        <taxon>Bacillota</taxon>
        <taxon>Bacilli</taxon>
        <taxon>Lactobacillales</taxon>
        <taxon>Lactobacillaceae</taxon>
        <taxon>Lentilactobacillus</taxon>
    </lineage>
</organism>
<name>A0A0R1VZ03_9LACO</name>
<dbReference type="InterPro" id="IPR000182">
    <property type="entry name" value="GNAT_dom"/>
</dbReference>
<dbReference type="PANTHER" id="PTHR43233:SF1">
    <property type="entry name" value="FAMILY N-ACETYLTRANSFERASE, PUTATIVE (AFU_ORTHOLOGUE AFUA_6G03350)-RELATED"/>
    <property type="match status" value="1"/>
</dbReference>
<dbReference type="Gene3D" id="3.40.630.30">
    <property type="match status" value="1"/>
</dbReference>
<dbReference type="PROSITE" id="PS51186">
    <property type="entry name" value="GNAT"/>
    <property type="match status" value="1"/>
</dbReference>
<dbReference type="OrthoDB" id="9775804at2"/>
<proteinExistence type="predicted"/>
<accession>A0A0R1VZ03</accession>
<dbReference type="Proteomes" id="UP000051966">
    <property type="component" value="Unassembled WGS sequence"/>
</dbReference>
<gene>
    <name evidence="2" type="ORF">FD41_GL002830</name>
</gene>
<evidence type="ECO:0000313" key="2">
    <source>
        <dbReference type="EMBL" id="KRM08788.1"/>
    </source>
</evidence>
<dbReference type="SUPFAM" id="SSF55729">
    <property type="entry name" value="Acyl-CoA N-acyltransferases (Nat)"/>
    <property type="match status" value="1"/>
</dbReference>
<keyword evidence="2" id="KW-0808">Transferase</keyword>
<evidence type="ECO:0000259" key="1">
    <source>
        <dbReference type="PROSITE" id="PS51186"/>
    </source>
</evidence>
<evidence type="ECO:0000313" key="3">
    <source>
        <dbReference type="Proteomes" id="UP000051966"/>
    </source>
</evidence>
<dbReference type="PANTHER" id="PTHR43233">
    <property type="entry name" value="FAMILY N-ACETYLTRANSFERASE, PUTATIVE (AFU_ORTHOLOGUE AFUA_6G03350)-RELATED"/>
    <property type="match status" value="1"/>
</dbReference>
<reference evidence="2 3" key="1">
    <citation type="journal article" date="2015" name="Genome Announc.">
        <title>Expanding the biotechnology potential of lactobacilli through comparative genomics of 213 strains and associated genera.</title>
        <authorList>
            <person name="Sun Z."/>
            <person name="Harris H.M."/>
            <person name="McCann A."/>
            <person name="Guo C."/>
            <person name="Argimon S."/>
            <person name="Zhang W."/>
            <person name="Yang X."/>
            <person name="Jeffery I.B."/>
            <person name="Cooney J.C."/>
            <person name="Kagawa T.F."/>
            <person name="Liu W."/>
            <person name="Song Y."/>
            <person name="Salvetti E."/>
            <person name="Wrobel A."/>
            <person name="Rasinkangas P."/>
            <person name="Parkhill J."/>
            <person name="Rea M.C."/>
            <person name="O'Sullivan O."/>
            <person name="Ritari J."/>
            <person name="Douillard F.P."/>
            <person name="Paul Ross R."/>
            <person name="Yang R."/>
            <person name="Briner A.E."/>
            <person name="Felis G.E."/>
            <person name="de Vos W.M."/>
            <person name="Barrangou R."/>
            <person name="Klaenhammer T.R."/>
            <person name="Caufield P.W."/>
            <person name="Cui Y."/>
            <person name="Zhang H."/>
            <person name="O'Toole P.W."/>
        </authorList>
    </citation>
    <scope>NUCLEOTIDE SEQUENCE [LARGE SCALE GENOMIC DNA]</scope>
    <source>
        <strain evidence="2 3">DSM 18382</strain>
    </source>
</reference>
<protein>
    <submittedName>
        <fullName evidence="2">Acetyltransferase</fullName>
    </submittedName>
</protein>
<dbReference type="AlphaFoldDB" id="A0A0R1VZ03"/>
<sequence length="163" mass="18970">MDRFDDGCWVSQVCFYQKTNFYNFGRLLIIMVEIKVNKRITVNQLLTLYKSAGFVEEKWSYDSKRLQTMLDHTQLTATMWENGQLIGMARCLTDYEDSCYLSEIVILPAYQRKGLGKQLLKTIQAYLGSRVTIVLRADPEAIGFYKALGYQKLSKLVRIRREA</sequence>